<dbReference type="AlphaFoldDB" id="A0A3M7ST26"/>
<reference evidence="2 3" key="1">
    <citation type="journal article" date="2018" name="Sci. Rep.">
        <title>Genomic signatures of local adaptation to the degree of environmental predictability in rotifers.</title>
        <authorList>
            <person name="Franch-Gras L."/>
            <person name="Hahn C."/>
            <person name="Garcia-Roger E.M."/>
            <person name="Carmona M.J."/>
            <person name="Serra M."/>
            <person name="Gomez A."/>
        </authorList>
    </citation>
    <scope>NUCLEOTIDE SEQUENCE [LARGE SCALE GENOMIC DNA]</scope>
    <source>
        <strain evidence="2">HYR1</strain>
    </source>
</reference>
<evidence type="ECO:0000256" key="1">
    <source>
        <dbReference type="SAM" id="SignalP"/>
    </source>
</evidence>
<keyword evidence="1" id="KW-0732">Signal</keyword>
<feature type="signal peptide" evidence="1">
    <location>
        <begin position="1"/>
        <end position="17"/>
    </location>
</feature>
<evidence type="ECO:0000313" key="3">
    <source>
        <dbReference type="Proteomes" id="UP000276133"/>
    </source>
</evidence>
<evidence type="ECO:0000313" key="2">
    <source>
        <dbReference type="EMBL" id="RNA38845.1"/>
    </source>
</evidence>
<sequence>MVSFLLFVLSVLTYSMTKILLTYRKTVKYLKTVVESKKDERKKINNTIETKNKQRTKIYIGNKFEEEIEMMTIGESHDDIETF</sequence>
<name>A0A3M7ST26_BRAPC</name>
<gene>
    <name evidence="2" type="ORF">BpHYR1_028469</name>
</gene>
<accession>A0A3M7ST26</accession>
<proteinExistence type="predicted"/>
<dbReference type="Proteomes" id="UP000276133">
    <property type="component" value="Unassembled WGS sequence"/>
</dbReference>
<feature type="chain" id="PRO_5017968161" evidence="1">
    <location>
        <begin position="18"/>
        <end position="83"/>
    </location>
</feature>
<protein>
    <submittedName>
        <fullName evidence="2">Uncharacterized protein</fullName>
    </submittedName>
</protein>
<dbReference type="EMBL" id="REGN01000814">
    <property type="protein sequence ID" value="RNA38845.1"/>
    <property type="molecule type" value="Genomic_DNA"/>
</dbReference>
<comment type="caution">
    <text evidence="2">The sequence shown here is derived from an EMBL/GenBank/DDBJ whole genome shotgun (WGS) entry which is preliminary data.</text>
</comment>
<organism evidence="2 3">
    <name type="scientific">Brachionus plicatilis</name>
    <name type="common">Marine rotifer</name>
    <name type="synonym">Brachionus muelleri</name>
    <dbReference type="NCBI Taxonomy" id="10195"/>
    <lineage>
        <taxon>Eukaryota</taxon>
        <taxon>Metazoa</taxon>
        <taxon>Spiralia</taxon>
        <taxon>Gnathifera</taxon>
        <taxon>Rotifera</taxon>
        <taxon>Eurotatoria</taxon>
        <taxon>Monogononta</taxon>
        <taxon>Pseudotrocha</taxon>
        <taxon>Ploima</taxon>
        <taxon>Brachionidae</taxon>
        <taxon>Brachionus</taxon>
    </lineage>
</organism>
<keyword evidence="3" id="KW-1185">Reference proteome</keyword>